<dbReference type="PANTHER" id="PTHR10889:SF1">
    <property type="entry name" value="DEOXYRIBOSE-PHOSPHATE ALDOLASE"/>
    <property type="match status" value="1"/>
</dbReference>
<comment type="subcellular location">
    <subcellularLocation>
        <location evidence="7">Cytoplasm</location>
    </subcellularLocation>
</comment>
<evidence type="ECO:0000313" key="9">
    <source>
        <dbReference type="Proteomes" id="UP000267223"/>
    </source>
</evidence>
<evidence type="ECO:0000256" key="7">
    <source>
        <dbReference type="HAMAP-Rule" id="MF_00114"/>
    </source>
</evidence>
<proteinExistence type="inferred from homology"/>
<evidence type="ECO:0000256" key="1">
    <source>
        <dbReference type="ARBA" id="ARBA00010936"/>
    </source>
</evidence>
<dbReference type="CDD" id="cd00959">
    <property type="entry name" value="DeoC"/>
    <property type="match status" value="1"/>
</dbReference>
<reference evidence="8 9" key="1">
    <citation type="submission" date="2018-11" db="EMBL/GenBank/DDBJ databases">
        <title>Draft genome sequence of Ferruginibacter sp. BO-59.</title>
        <authorList>
            <person name="Im W.T."/>
        </authorList>
    </citation>
    <scope>NUCLEOTIDE SEQUENCE [LARGE SCALE GENOMIC DNA]</scope>
    <source>
        <strain evidence="8 9">BO-59</strain>
    </source>
</reference>
<dbReference type="AlphaFoldDB" id="A0A3M9NA06"/>
<comment type="pathway">
    <text evidence="7">Carbohydrate degradation; 2-deoxy-D-ribose 1-phosphate degradation; D-glyceraldehyde 3-phosphate and acetaldehyde from 2-deoxy-alpha-D-ribose 1-phosphate: step 2/2.</text>
</comment>
<dbReference type="Pfam" id="PF01791">
    <property type="entry name" value="DeoC"/>
    <property type="match status" value="1"/>
</dbReference>
<keyword evidence="4 7" id="KW-0704">Schiff base</keyword>
<dbReference type="PANTHER" id="PTHR10889">
    <property type="entry name" value="DEOXYRIBOSE-PHOSPHATE ALDOLASE"/>
    <property type="match status" value="1"/>
</dbReference>
<comment type="function">
    <text evidence="6 7">Catalyzes a reversible aldol reaction between acetaldehyde and D-glyceraldehyde 3-phosphate to generate 2-deoxy-D-ribose 5-phosphate.</text>
</comment>
<evidence type="ECO:0000256" key="4">
    <source>
        <dbReference type="ARBA" id="ARBA00023270"/>
    </source>
</evidence>
<evidence type="ECO:0000256" key="5">
    <source>
        <dbReference type="ARBA" id="ARBA00048791"/>
    </source>
</evidence>
<feature type="active site" description="Schiff-base intermediate with acetaldehyde" evidence="7">
    <location>
        <position position="153"/>
    </location>
</feature>
<evidence type="ECO:0000256" key="6">
    <source>
        <dbReference type="ARBA" id="ARBA00056337"/>
    </source>
</evidence>
<dbReference type="GO" id="GO:0006018">
    <property type="term" value="P:2-deoxyribose 1-phosphate catabolic process"/>
    <property type="evidence" value="ECO:0007669"/>
    <property type="project" value="UniProtKB-UniRule"/>
</dbReference>
<dbReference type="GO" id="GO:0009264">
    <property type="term" value="P:deoxyribonucleotide catabolic process"/>
    <property type="evidence" value="ECO:0007669"/>
    <property type="project" value="UniProtKB-UniRule"/>
</dbReference>
<evidence type="ECO:0000313" key="8">
    <source>
        <dbReference type="EMBL" id="RNI34640.1"/>
    </source>
</evidence>
<dbReference type="GO" id="GO:0016052">
    <property type="term" value="P:carbohydrate catabolic process"/>
    <property type="evidence" value="ECO:0007669"/>
    <property type="project" value="TreeGrafter"/>
</dbReference>
<dbReference type="InterPro" id="IPR028581">
    <property type="entry name" value="DeoC_typeI"/>
</dbReference>
<name>A0A3M9NA06_9BACT</name>
<dbReference type="OrthoDB" id="9778711at2"/>
<dbReference type="NCBIfam" id="TIGR00126">
    <property type="entry name" value="deoC"/>
    <property type="match status" value="1"/>
</dbReference>
<feature type="active site" description="Proton donor/acceptor" evidence="7">
    <location>
        <position position="182"/>
    </location>
</feature>
<feature type="active site" description="Proton donor/acceptor" evidence="7">
    <location>
        <position position="89"/>
    </location>
</feature>
<comment type="similarity">
    <text evidence="1 7">Belongs to the DeoC/FbaB aldolase family. DeoC type 1 subfamily.</text>
</comment>
<dbReference type="PIRSF" id="PIRSF001357">
    <property type="entry name" value="DeoC"/>
    <property type="match status" value="1"/>
</dbReference>
<dbReference type="UniPathway" id="UPA00002">
    <property type="reaction ID" value="UER00468"/>
</dbReference>
<keyword evidence="9" id="KW-1185">Reference proteome</keyword>
<organism evidence="8 9">
    <name type="scientific">Hanamia caeni</name>
    <dbReference type="NCBI Taxonomy" id="2294116"/>
    <lineage>
        <taxon>Bacteria</taxon>
        <taxon>Pseudomonadati</taxon>
        <taxon>Bacteroidota</taxon>
        <taxon>Chitinophagia</taxon>
        <taxon>Chitinophagales</taxon>
        <taxon>Chitinophagaceae</taxon>
        <taxon>Hanamia</taxon>
    </lineage>
</organism>
<protein>
    <recommendedName>
        <fullName evidence="7">Deoxyribose-phosphate aldolase</fullName>
        <shortName evidence="7">DERA</shortName>
        <ecNumber evidence="7">4.1.2.4</ecNumber>
    </recommendedName>
    <alternativeName>
        <fullName evidence="7">2-deoxy-D-ribose 5-phosphate aldolase</fullName>
    </alternativeName>
    <alternativeName>
        <fullName evidence="7">Phosphodeoxyriboaldolase</fullName>
        <shortName evidence="7">Deoxyriboaldolase</shortName>
    </alternativeName>
</protein>
<dbReference type="InterPro" id="IPR011343">
    <property type="entry name" value="DeoC"/>
</dbReference>
<dbReference type="EC" id="4.1.2.4" evidence="7"/>
<gene>
    <name evidence="7 8" type="primary">deoC</name>
    <name evidence="8" type="ORF">EFY79_15150</name>
</gene>
<dbReference type="FunFam" id="3.20.20.70:FF:000044">
    <property type="entry name" value="Deoxyribose-phosphate aldolase"/>
    <property type="match status" value="1"/>
</dbReference>
<dbReference type="InterPro" id="IPR013785">
    <property type="entry name" value="Aldolase_TIM"/>
</dbReference>
<evidence type="ECO:0000256" key="2">
    <source>
        <dbReference type="ARBA" id="ARBA00022490"/>
    </source>
</evidence>
<dbReference type="GO" id="GO:0004139">
    <property type="term" value="F:deoxyribose-phosphate aldolase activity"/>
    <property type="evidence" value="ECO:0007669"/>
    <property type="project" value="UniProtKB-UniRule"/>
</dbReference>
<dbReference type="SMART" id="SM01133">
    <property type="entry name" value="DeoC"/>
    <property type="match status" value="1"/>
</dbReference>
<dbReference type="GO" id="GO:0005737">
    <property type="term" value="C:cytoplasm"/>
    <property type="evidence" value="ECO:0007669"/>
    <property type="project" value="UniProtKB-SubCell"/>
</dbReference>
<keyword evidence="2 7" id="KW-0963">Cytoplasm</keyword>
<dbReference type="HAMAP" id="MF_00114">
    <property type="entry name" value="DeoC_type1"/>
    <property type="match status" value="1"/>
</dbReference>
<evidence type="ECO:0000256" key="3">
    <source>
        <dbReference type="ARBA" id="ARBA00023239"/>
    </source>
</evidence>
<comment type="caution">
    <text evidence="8">The sequence shown here is derived from an EMBL/GenBank/DDBJ whole genome shotgun (WGS) entry which is preliminary data.</text>
</comment>
<dbReference type="InterPro" id="IPR002915">
    <property type="entry name" value="DeoC/FbaB/LacD_aldolase"/>
</dbReference>
<dbReference type="Proteomes" id="UP000267223">
    <property type="component" value="Unassembled WGS sequence"/>
</dbReference>
<sequence>MNIAPYIDHTILKQTTTLGEVEKVCKEAVEYGFAAVCVPPLYVKKAKEFLGESRIKVATVIGFPFGYCAIEAKVAEIVLAIVDGADELDMVVNISAIKNGDWNFIANEINTVMPIVRNKNKVIKVIIESGILTEEDIIKCCDIYGAAGVDYVKTSTGFAEKGASIHDVQLIRAHLADSIKIKASGGIRSYSFAKELINAGANRIGCSASVQIVKEGME</sequence>
<dbReference type="EMBL" id="RJJR01000013">
    <property type="protein sequence ID" value="RNI34640.1"/>
    <property type="molecule type" value="Genomic_DNA"/>
</dbReference>
<dbReference type="SUPFAM" id="SSF51569">
    <property type="entry name" value="Aldolase"/>
    <property type="match status" value="1"/>
</dbReference>
<comment type="catalytic activity">
    <reaction evidence="5 7">
        <text>2-deoxy-D-ribose 5-phosphate = D-glyceraldehyde 3-phosphate + acetaldehyde</text>
        <dbReference type="Rhea" id="RHEA:12821"/>
        <dbReference type="ChEBI" id="CHEBI:15343"/>
        <dbReference type="ChEBI" id="CHEBI:59776"/>
        <dbReference type="ChEBI" id="CHEBI:62877"/>
        <dbReference type="EC" id="4.1.2.4"/>
    </reaction>
</comment>
<accession>A0A3M9NA06</accession>
<keyword evidence="3 7" id="KW-0456">Lyase</keyword>
<dbReference type="Gene3D" id="3.20.20.70">
    <property type="entry name" value="Aldolase class I"/>
    <property type="match status" value="1"/>
</dbReference>